<comment type="similarity">
    <text evidence="3 9">Belongs to the snRNP core protein family.</text>
</comment>
<dbReference type="GO" id="GO:0005829">
    <property type="term" value="C:cytosol"/>
    <property type="evidence" value="ECO:0007669"/>
    <property type="project" value="UniProtKB-SubCell"/>
</dbReference>
<gene>
    <name evidence="11" type="ORF">LAMI_0H17612G</name>
</gene>
<accession>A0A1G4KJ80</accession>
<keyword evidence="7 9" id="KW-0539">Nucleus</keyword>
<comment type="subcellular location">
    <subcellularLocation>
        <location evidence="2">Cytoplasm</location>
        <location evidence="2">Cytosol</location>
    </subcellularLocation>
    <subcellularLocation>
        <location evidence="1 9">Nucleus</location>
    </subcellularLocation>
</comment>
<evidence type="ECO:0000256" key="9">
    <source>
        <dbReference type="RuleBase" id="RU365050"/>
    </source>
</evidence>
<keyword evidence="6 9" id="KW-0508">mRNA splicing</keyword>
<dbReference type="GO" id="GO:0000387">
    <property type="term" value="P:spliceosomal snRNP assembly"/>
    <property type="evidence" value="ECO:0007669"/>
    <property type="project" value="UniProtKB-UniRule"/>
</dbReference>
<dbReference type="InterPro" id="IPR034099">
    <property type="entry name" value="SmD3"/>
</dbReference>
<feature type="domain" description="Sm" evidence="10">
    <location>
        <begin position="6"/>
        <end position="78"/>
    </location>
</feature>
<dbReference type="InterPro" id="IPR047575">
    <property type="entry name" value="Sm"/>
</dbReference>
<organism evidence="11 12">
    <name type="scientific">Lachancea mirantina</name>
    <dbReference type="NCBI Taxonomy" id="1230905"/>
    <lineage>
        <taxon>Eukaryota</taxon>
        <taxon>Fungi</taxon>
        <taxon>Dikarya</taxon>
        <taxon>Ascomycota</taxon>
        <taxon>Saccharomycotina</taxon>
        <taxon>Saccharomycetes</taxon>
        <taxon>Saccharomycetales</taxon>
        <taxon>Saccharomycetaceae</taxon>
        <taxon>Lachancea</taxon>
    </lineage>
</organism>
<keyword evidence="5 9" id="KW-0507">mRNA processing</keyword>
<dbReference type="InterPro" id="IPR010920">
    <property type="entry name" value="LSM_dom_sf"/>
</dbReference>
<evidence type="ECO:0000313" key="12">
    <source>
        <dbReference type="Proteomes" id="UP000191024"/>
    </source>
</evidence>
<evidence type="ECO:0000256" key="5">
    <source>
        <dbReference type="ARBA" id="ARBA00022664"/>
    </source>
</evidence>
<dbReference type="InterPro" id="IPR001163">
    <property type="entry name" value="Sm_dom_euk/arc"/>
</dbReference>
<evidence type="ECO:0000256" key="7">
    <source>
        <dbReference type="ARBA" id="ARBA00023242"/>
    </source>
</evidence>
<sequence>MGKLGIPVKLLNESQGHIVSLELTSGETYRGKLIDNEDNMNVQLQDVTVTSREGSVTHMDNIFIRGSQVRFLVLPDILKNAPLLKTDLVSKPPPPIRGPKRR</sequence>
<evidence type="ECO:0000256" key="6">
    <source>
        <dbReference type="ARBA" id="ARBA00023187"/>
    </source>
</evidence>
<evidence type="ECO:0000313" key="11">
    <source>
        <dbReference type="EMBL" id="SCV04623.1"/>
    </source>
</evidence>
<dbReference type="PROSITE" id="PS52002">
    <property type="entry name" value="SM"/>
    <property type="match status" value="1"/>
</dbReference>
<keyword evidence="4" id="KW-0963">Cytoplasm</keyword>
<evidence type="ECO:0000256" key="2">
    <source>
        <dbReference type="ARBA" id="ARBA00004514"/>
    </source>
</evidence>
<dbReference type="AlphaFoldDB" id="A0A1G4KJ80"/>
<dbReference type="PANTHER" id="PTHR23338">
    <property type="entry name" value="SMALL NUCLEAR RIBONUCLEOPROTEIN SM"/>
    <property type="match status" value="1"/>
</dbReference>
<dbReference type="InterPro" id="IPR027141">
    <property type="entry name" value="LSm4/Sm_D1/D3"/>
</dbReference>
<dbReference type="Proteomes" id="UP000191024">
    <property type="component" value="Chromosome H"/>
</dbReference>
<dbReference type="Pfam" id="PF01423">
    <property type="entry name" value="LSM"/>
    <property type="match status" value="1"/>
</dbReference>
<name>A0A1G4KJ80_9SACH</name>
<evidence type="ECO:0000256" key="8">
    <source>
        <dbReference type="ARBA" id="ARBA00023274"/>
    </source>
</evidence>
<dbReference type="OrthoDB" id="6425924at2759"/>
<evidence type="ECO:0000256" key="1">
    <source>
        <dbReference type="ARBA" id="ARBA00004123"/>
    </source>
</evidence>
<evidence type="ECO:0000259" key="10">
    <source>
        <dbReference type="PROSITE" id="PS52002"/>
    </source>
</evidence>
<protein>
    <recommendedName>
        <fullName evidence="9">Small nuclear ribonucleoprotein Sm D3</fullName>
        <shortName evidence="9">Sm-D3</shortName>
    </recommendedName>
    <alternativeName>
        <fullName evidence="9">snRNP core protein D3</fullName>
    </alternativeName>
</protein>
<dbReference type="STRING" id="1230905.A0A1G4KJ80"/>
<dbReference type="SMART" id="SM00651">
    <property type="entry name" value="Sm"/>
    <property type="match status" value="1"/>
</dbReference>
<dbReference type="EMBL" id="LT598468">
    <property type="protein sequence ID" value="SCV04623.1"/>
    <property type="molecule type" value="Genomic_DNA"/>
</dbReference>
<dbReference type="Gene3D" id="2.30.30.100">
    <property type="match status" value="1"/>
</dbReference>
<proteinExistence type="inferred from homology"/>
<dbReference type="SUPFAM" id="SSF50182">
    <property type="entry name" value="Sm-like ribonucleoproteins"/>
    <property type="match status" value="1"/>
</dbReference>
<dbReference type="GO" id="GO:0003723">
    <property type="term" value="F:RNA binding"/>
    <property type="evidence" value="ECO:0007669"/>
    <property type="project" value="InterPro"/>
</dbReference>
<dbReference type="GO" id="GO:0005685">
    <property type="term" value="C:U1 snRNP"/>
    <property type="evidence" value="ECO:0007669"/>
    <property type="project" value="UniProtKB-ARBA"/>
</dbReference>
<dbReference type="FunFam" id="2.30.30.100:FF:000002">
    <property type="entry name" value="Small nuclear ribonucleoprotein Sm D3"/>
    <property type="match status" value="1"/>
</dbReference>
<reference evidence="12" key="1">
    <citation type="submission" date="2016-03" db="EMBL/GenBank/DDBJ databases">
        <authorList>
            <person name="Devillers H."/>
        </authorList>
    </citation>
    <scope>NUCLEOTIDE SEQUENCE [LARGE SCALE GENOMIC DNA]</scope>
</reference>
<evidence type="ECO:0000256" key="3">
    <source>
        <dbReference type="ARBA" id="ARBA00008146"/>
    </source>
</evidence>
<evidence type="ECO:0000256" key="4">
    <source>
        <dbReference type="ARBA" id="ARBA00022490"/>
    </source>
</evidence>
<keyword evidence="12" id="KW-1185">Reference proteome</keyword>
<dbReference type="CDD" id="cd01721">
    <property type="entry name" value="Sm_D3"/>
    <property type="match status" value="1"/>
</dbReference>
<keyword evidence="8 9" id="KW-0687">Ribonucleoprotein</keyword>
<dbReference type="GO" id="GO:0005681">
    <property type="term" value="C:spliceosomal complex"/>
    <property type="evidence" value="ECO:0007669"/>
    <property type="project" value="InterPro"/>
</dbReference>